<sequence length="500" mass="56666">MQVGDLAWWLGLLLGAVPLAALAVWRCNDAWYCAAFALRQRRWRRGRHVRLPPGHMGIPFFGETAALSWYFKVARRPDGFIEARKKRYGEGVGMYRSHLFGRPTIIVCDPAANKFVLQSHDNFWLRWPARDLLGLSSMFNVEGSMHRRIRGYVVATFSKPRSRRNIARMAQPCVVEALRSWADKGTIIAAKEIRKVMFESTLEIFISMKASPLTEKMDKWFVGVLGGLTALPLDLPGTALNHGRKCRRRLHAVFEKELQKRKNNVKWGLAAEEDYDDDLMSGLMEMEDEQGEKLSDEEVLDNIVSLVFGGYESISSAVLWAAYHLAKSPVILAKLRNENAAVSEGKSSNFLTLDDIPKMKYTAKVVEEAIRLANIAPMVHRVAYRDVEYGGYTIPQGWQVVVWLRAMHIDAKYYQDPLIFNPDRWNEPPMAGTNQLFGAGNRTCAGNMLARLQITIMLHHLSLGYEWELLNPDAGVKYIPQPMPVDGAPMAFHRLSTSTQ</sequence>
<proteinExistence type="inferred from homology"/>
<comment type="pathway">
    <text evidence="1">Hormone biosynthesis.</text>
</comment>
<accession>A0A3B6BYY9</accession>
<feature type="signal peptide" evidence="9">
    <location>
        <begin position="1"/>
        <end position="23"/>
    </location>
</feature>
<dbReference type="Proteomes" id="UP000019116">
    <property type="component" value="Chromosome 2B"/>
</dbReference>
<dbReference type="GO" id="GO:0005506">
    <property type="term" value="F:iron ion binding"/>
    <property type="evidence" value="ECO:0007669"/>
    <property type="project" value="InterPro"/>
</dbReference>
<evidence type="ECO:0000313" key="10">
    <source>
        <dbReference type="EnsemblPlants" id="TraesCS2B02G088700.1"/>
    </source>
</evidence>
<dbReference type="GO" id="GO:0020037">
    <property type="term" value="F:heme binding"/>
    <property type="evidence" value="ECO:0007669"/>
    <property type="project" value="InterPro"/>
</dbReference>
<dbReference type="Gramene" id="TraesWEE_scaffold_092913_01G000100.1">
    <property type="protein sequence ID" value="TraesWEE_scaffold_092913_01G000100.1"/>
    <property type="gene ID" value="TraesWEE_scaffold_092913_01G000100"/>
</dbReference>
<evidence type="ECO:0000256" key="8">
    <source>
        <dbReference type="RuleBase" id="RU000461"/>
    </source>
</evidence>
<evidence type="ECO:0000256" key="4">
    <source>
        <dbReference type="ARBA" id="ARBA00022989"/>
    </source>
</evidence>
<dbReference type="InterPro" id="IPR002401">
    <property type="entry name" value="Cyt_P450_E_grp-I"/>
</dbReference>
<evidence type="ECO:0000256" key="7">
    <source>
        <dbReference type="PIRSR" id="PIRSR602401-1"/>
    </source>
</evidence>
<dbReference type="PANTHER" id="PTHR24286:SF201">
    <property type="entry name" value="ENT-KAURENOIC ACID OXIDASE"/>
    <property type="match status" value="1"/>
</dbReference>
<dbReference type="PRINTS" id="PR00385">
    <property type="entry name" value="P450"/>
</dbReference>
<feature type="chain" id="PRO_5043171789" description="Ent-kaurenoic acid oxidase" evidence="9">
    <location>
        <begin position="24"/>
        <end position="500"/>
    </location>
</feature>
<keyword evidence="11" id="KW-1185">Reference proteome</keyword>
<feature type="binding site" description="axial binding residue" evidence="7">
    <location>
        <position position="444"/>
    </location>
    <ligand>
        <name>heme</name>
        <dbReference type="ChEBI" id="CHEBI:30413"/>
    </ligand>
    <ligandPart>
        <name>Fe</name>
        <dbReference type="ChEBI" id="CHEBI:18248"/>
    </ligandPart>
</feature>
<keyword evidence="7 8" id="KW-0349">Heme</keyword>
<evidence type="ECO:0000313" key="11">
    <source>
        <dbReference type="Proteomes" id="UP000019116"/>
    </source>
</evidence>
<keyword evidence="2" id="KW-0812">Transmembrane</keyword>
<gene>
    <name evidence="10" type="primary">LOC123038948</name>
</gene>
<dbReference type="PROSITE" id="PS00086">
    <property type="entry name" value="CYTOCHROME_P450"/>
    <property type="match status" value="1"/>
</dbReference>
<dbReference type="Gramene" id="TraesCAD_scaffold_003602_01G000300.1">
    <property type="protein sequence ID" value="TraesCAD_scaffold_003602_01G000300.1"/>
    <property type="gene ID" value="TraesCAD_scaffold_003602_01G000300"/>
</dbReference>
<keyword evidence="4" id="KW-0472">Membrane</keyword>
<dbReference type="InterPro" id="IPR036396">
    <property type="entry name" value="Cyt_P450_sf"/>
</dbReference>
<reference evidence="10" key="1">
    <citation type="submission" date="2018-08" db="EMBL/GenBank/DDBJ databases">
        <authorList>
            <person name="Rossello M."/>
        </authorList>
    </citation>
    <scope>NUCLEOTIDE SEQUENCE [LARGE SCALE GENOMIC DNA]</scope>
    <source>
        <strain evidence="10">cv. Chinese Spring</strain>
    </source>
</reference>
<comment type="cofactor">
    <cofactor evidence="7">
        <name>heme</name>
        <dbReference type="ChEBI" id="CHEBI:30413"/>
    </cofactor>
</comment>
<dbReference type="GO" id="GO:0048868">
    <property type="term" value="P:pollen tube development"/>
    <property type="evidence" value="ECO:0000318"/>
    <property type="project" value="GO_Central"/>
</dbReference>
<dbReference type="STRING" id="4565.A0A3B6BYY9"/>
<dbReference type="Gramene" id="TraesKAR2B01G0046750.1">
    <property type="protein sequence ID" value="cds.TraesKAR2B01G0046750.1"/>
    <property type="gene ID" value="TraesKAR2B01G0046750"/>
</dbReference>
<dbReference type="SUPFAM" id="SSF48264">
    <property type="entry name" value="Cytochrome P450"/>
    <property type="match status" value="1"/>
</dbReference>
<keyword evidence="8" id="KW-0560">Oxidoreductase</keyword>
<reference evidence="10" key="2">
    <citation type="submission" date="2018-10" db="UniProtKB">
        <authorList>
            <consortium name="EnsemblPlants"/>
        </authorList>
    </citation>
    <scope>IDENTIFICATION</scope>
</reference>
<dbReference type="GO" id="GO:0004497">
    <property type="term" value="F:monooxygenase activity"/>
    <property type="evidence" value="ECO:0000318"/>
    <property type="project" value="GO_Central"/>
</dbReference>
<dbReference type="InterPro" id="IPR001128">
    <property type="entry name" value="Cyt_P450"/>
</dbReference>
<evidence type="ECO:0000256" key="2">
    <source>
        <dbReference type="ARBA" id="ARBA00022692"/>
    </source>
</evidence>
<evidence type="ECO:0000256" key="1">
    <source>
        <dbReference type="ARBA" id="ARBA00004972"/>
    </source>
</evidence>
<evidence type="ECO:0008006" key="12">
    <source>
        <dbReference type="Google" id="ProtNLM"/>
    </source>
</evidence>
<dbReference type="PRINTS" id="PR00463">
    <property type="entry name" value="EP450I"/>
</dbReference>
<dbReference type="PANTHER" id="PTHR24286">
    <property type="entry name" value="CYTOCHROME P450 26"/>
    <property type="match status" value="1"/>
</dbReference>
<dbReference type="InterPro" id="IPR017972">
    <property type="entry name" value="Cyt_P450_CS"/>
</dbReference>
<organism evidence="10">
    <name type="scientific">Triticum aestivum</name>
    <name type="common">Wheat</name>
    <dbReference type="NCBI Taxonomy" id="4565"/>
    <lineage>
        <taxon>Eukaryota</taxon>
        <taxon>Viridiplantae</taxon>
        <taxon>Streptophyta</taxon>
        <taxon>Embryophyta</taxon>
        <taxon>Tracheophyta</taxon>
        <taxon>Spermatophyta</taxon>
        <taxon>Magnoliopsida</taxon>
        <taxon>Liliopsida</taxon>
        <taxon>Poales</taxon>
        <taxon>Poaceae</taxon>
        <taxon>BOP clade</taxon>
        <taxon>Pooideae</taxon>
        <taxon>Triticodae</taxon>
        <taxon>Triticeae</taxon>
        <taxon>Triticinae</taxon>
        <taxon>Triticum</taxon>
    </lineage>
</organism>
<protein>
    <recommendedName>
        <fullName evidence="12">Ent-kaurenoic acid oxidase</fullName>
    </recommendedName>
</protein>
<dbReference type="AlphaFoldDB" id="A0A3B6BYY9"/>
<dbReference type="SMR" id="A0A3B6BYY9"/>
<comment type="similarity">
    <text evidence="8">Belongs to the cytochrome P450 family.</text>
</comment>
<comment type="pathway">
    <text evidence="6">Plant hormone biosynthesis.</text>
</comment>
<keyword evidence="4" id="KW-1133">Transmembrane helix</keyword>
<keyword evidence="3 7" id="KW-0479">Metal-binding</keyword>
<dbReference type="OMA" id="FCNICDM"/>
<dbReference type="Gene3D" id="1.10.630.10">
    <property type="entry name" value="Cytochrome P450"/>
    <property type="match status" value="1"/>
</dbReference>
<dbReference type="OrthoDB" id="1879696at2759"/>
<name>A0A3B6BYY9_WHEAT</name>
<evidence type="ECO:0000256" key="9">
    <source>
        <dbReference type="SAM" id="SignalP"/>
    </source>
</evidence>
<keyword evidence="8" id="KW-0503">Monooxygenase</keyword>
<keyword evidence="5 7" id="KW-0408">Iron</keyword>
<evidence type="ECO:0000256" key="6">
    <source>
        <dbReference type="ARBA" id="ARBA00029441"/>
    </source>
</evidence>
<evidence type="ECO:0000256" key="3">
    <source>
        <dbReference type="ARBA" id="ARBA00022723"/>
    </source>
</evidence>
<dbReference type="GO" id="GO:0016705">
    <property type="term" value="F:oxidoreductase activity, acting on paired donors, with incorporation or reduction of molecular oxygen"/>
    <property type="evidence" value="ECO:0007669"/>
    <property type="project" value="InterPro"/>
</dbReference>
<dbReference type="Gramene" id="TraesCS2B03G0200300.1">
    <property type="protein sequence ID" value="TraesCS2B03G0200300.1.CDS"/>
    <property type="gene ID" value="TraesCS2B03G0200300"/>
</dbReference>
<dbReference type="Gramene" id="TraesCS2B02G088700.1">
    <property type="protein sequence ID" value="TraesCS2B02G088700.1"/>
    <property type="gene ID" value="TraesCS2B02G088700"/>
</dbReference>
<keyword evidence="9" id="KW-0732">Signal</keyword>
<dbReference type="Pfam" id="PF00067">
    <property type="entry name" value="p450"/>
    <property type="match status" value="1"/>
</dbReference>
<evidence type="ECO:0000256" key="5">
    <source>
        <dbReference type="ARBA" id="ARBA00023004"/>
    </source>
</evidence>
<dbReference type="EnsemblPlants" id="TraesCS2B02G088700.1">
    <property type="protein sequence ID" value="TraesCS2B02G088700.1"/>
    <property type="gene ID" value="TraesCS2B02G088700"/>
</dbReference>